<reference evidence="1 2" key="1">
    <citation type="submission" date="2021-04" db="EMBL/GenBank/DDBJ databases">
        <title>Metabacillus sp. strain KIGAM252 whole genome sequence.</title>
        <authorList>
            <person name="Seo M.-J."/>
            <person name="Cho E.-S."/>
            <person name="Hwang C.Y."/>
            <person name="Yoon D.J."/>
        </authorList>
    </citation>
    <scope>NUCLEOTIDE SEQUENCE [LARGE SCALE GENOMIC DNA]</scope>
    <source>
        <strain evidence="1 2">KIGAM252</strain>
    </source>
</reference>
<dbReference type="Proteomes" id="UP000682403">
    <property type="component" value="Unassembled WGS sequence"/>
</dbReference>
<dbReference type="Pfam" id="PF10704">
    <property type="entry name" value="DUF2508"/>
    <property type="match status" value="1"/>
</dbReference>
<dbReference type="InterPro" id="IPR019644">
    <property type="entry name" value="DUF2508"/>
</dbReference>
<sequence length="72" mass="8840">MLFKRKGRLRQDFNQQLIDLLMKNKSEWNRQKQLVEKSVEPSEEVLFDLKVAESKYFFLLREAKQRKIRINL</sequence>
<dbReference type="EMBL" id="JAGVRK010000001">
    <property type="protein sequence ID" value="MBS2967239.1"/>
    <property type="molecule type" value="Genomic_DNA"/>
</dbReference>
<comment type="caution">
    <text evidence="1">The sequence shown here is derived from an EMBL/GenBank/DDBJ whole genome shotgun (WGS) entry which is preliminary data.</text>
</comment>
<evidence type="ECO:0000313" key="2">
    <source>
        <dbReference type="Proteomes" id="UP000682403"/>
    </source>
</evidence>
<name>A0ABS5L930_9BACI</name>
<evidence type="ECO:0000313" key="1">
    <source>
        <dbReference type="EMBL" id="MBS2967239.1"/>
    </source>
</evidence>
<proteinExistence type="predicted"/>
<gene>
    <name evidence="1" type="ORF">J9317_00180</name>
</gene>
<dbReference type="RefSeq" id="WP_211555594.1">
    <property type="nucleotide sequence ID" value="NZ_JAGVRK010000001.1"/>
</dbReference>
<organism evidence="1 2">
    <name type="scientific">Metabacillus flavus</name>
    <dbReference type="NCBI Taxonomy" id="2823519"/>
    <lineage>
        <taxon>Bacteria</taxon>
        <taxon>Bacillati</taxon>
        <taxon>Bacillota</taxon>
        <taxon>Bacilli</taxon>
        <taxon>Bacillales</taxon>
        <taxon>Bacillaceae</taxon>
        <taxon>Metabacillus</taxon>
    </lineage>
</organism>
<keyword evidence="2" id="KW-1185">Reference proteome</keyword>
<protein>
    <submittedName>
        <fullName evidence="1">YaaL family protein</fullName>
    </submittedName>
</protein>
<accession>A0ABS5L930</accession>